<evidence type="ECO:0000313" key="2">
    <source>
        <dbReference type="Proteomes" id="UP001652582"/>
    </source>
</evidence>
<accession>A0A6J1P0N7</accession>
<dbReference type="InterPro" id="IPR012340">
    <property type="entry name" value="NA-bd_OB-fold"/>
</dbReference>
<dbReference type="InterPro" id="IPR058769">
    <property type="entry name" value="MCMDC2_N"/>
</dbReference>
<proteinExistence type="predicted"/>
<dbReference type="SUPFAM" id="SSF50249">
    <property type="entry name" value="Nucleic acid-binding proteins"/>
    <property type="match status" value="1"/>
</dbReference>
<evidence type="ECO:0000259" key="1">
    <source>
        <dbReference type="Pfam" id="PF26063"/>
    </source>
</evidence>
<evidence type="ECO:0000313" key="3">
    <source>
        <dbReference type="RefSeq" id="XP_023950733.2"/>
    </source>
</evidence>
<dbReference type="Proteomes" id="UP001652582">
    <property type="component" value="Chromosome 16"/>
</dbReference>
<dbReference type="RefSeq" id="XP_023950733.2">
    <property type="nucleotide sequence ID" value="XM_024094965.2"/>
</dbReference>
<dbReference type="InterPro" id="IPR027417">
    <property type="entry name" value="P-loop_NTPase"/>
</dbReference>
<protein>
    <submittedName>
        <fullName evidence="3">Uncharacterized protein LOC112054999</fullName>
    </submittedName>
</protein>
<gene>
    <name evidence="3" type="primary">LOC112054999</name>
</gene>
<sequence length="574" mass="64544">MELHEKLLIFLDNRQILTDMKNECEAFLNTLNEKTVSKFPPFRYLLELDVMDLQELFPELGEQLINEPLKWQGYCNDILYACLKSSDNDMNERVQASQVAVNIRLKSFPRVLFNLNVRHYNGIISLKGLLVNISKPINYVYHTVWSCPEDCEGNEIILQYIPKTSPKCYLCRSTLFENSGLRRCGEQVVATFKFKNDLLPKKYLIIDDLMKKLKLDGTYVINVVVLKKATAVWGLEEAVTHPAPITSPIPPDVRELFEECDRKPWKFIYCLASRIGVQICPLDCFMNVKINLLLSLTSVIAHSLTGSPILHCLAAGHDTGYVSELMRQASLLANANISLGATNSSVASALIGASGGVCVMPLPLQAYSQKQIHSVVLAVETGEVQHETNNVKLNCAVWAHGMDFKKIVLYDIAKVFGTVCRADFGEYTDKLAEFNLQAAEEPPKVTREEKQALNDISAYIDIVGGIKVSIDKDTQNLLSSYFLAARRERTDAVSVGNMESLVSVCAMSARLCRRAVANIEDAVFAIWLHVSATKEPRFAPEEYLETPNDIKKLNAVIEKFIEWLENFADYRIVN</sequence>
<dbReference type="Pfam" id="PF26063">
    <property type="entry name" value="MCMDC2_N"/>
    <property type="match status" value="1"/>
</dbReference>
<dbReference type="KEGG" id="bany:112054999"/>
<dbReference type="OrthoDB" id="2015372at2759"/>
<feature type="domain" description="MCMDC2 N-terminal" evidence="1">
    <location>
        <begin position="3"/>
        <end position="107"/>
    </location>
</feature>
<name>A0A6J1P0N7_BICAN</name>
<dbReference type="AlphaFoldDB" id="A0A6J1P0N7"/>
<reference evidence="3" key="1">
    <citation type="submission" date="2025-08" db="UniProtKB">
        <authorList>
            <consortium name="RefSeq"/>
        </authorList>
    </citation>
    <scope>IDENTIFICATION</scope>
</reference>
<keyword evidence="2" id="KW-1185">Reference proteome</keyword>
<dbReference type="Gene3D" id="3.40.50.300">
    <property type="entry name" value="P-loop containing nucleotide triphosphate hydrolases"/>
    <property type="match status" value="1"/>
</dbReference>
<organism evidence="2 3">
    <name type="scientific">Bicyclus anynana</name>
    <name type="common">Squinting bush brown butterfly</name>
    <dbReference type="NCBI Taxonomy" id="110368"/>
    <lineage>
        <taxon>Eukaryota</taxon>
        <taxon>Metazoa</taxon>
        <taxon>Ecdysozoa</taxon>
        <taxon>Arthropoda</taxon>
        <taxon>Hexapoda</taxon>
        <taxon>Insecta</taxon>
        <taxon>Pterygota</taxon>
        <taxon>Neoptera</taxon>
        <taxon>Endopterygota</taxon>
        <taxon>Lepidoptera</taxon>
        <taxon>Glossata</taxon>
        <taxon>Ditrysia</taxon>
        <taxon>Papilionoidea</taxon>
        <taxon>Nymphalidae</taxon>
        <taxon>Satyrinae</taxon>
        <taxon>Satyrini</taxon>
        <taxon>Mycalesina</taxon>
        <taxon>Bicyclus</taxon>
    </lineage>
</organism>
<dbReference type="GeneID" id="112054999"/>